<dbReference type="OrthoDB" id="202158at2759"/>
<evidence type="ECO:0000256" key="3">
    <source>
        <dbReference type="ARBA" id="ARBA00023315"/>
    </source>
</evidence>
<dbReference type="InterPro" id="IPR050743">
    <property type="entry name" value="2-oxoacid_DH_E2_comp"/>
</dbReference>
<dbReference type="SUPFAM" id="SSF52777">
    <property type="entry name" value="CoA-dependent acyltransferases"/>
    <property type="match status" value="1"/>
</dbReference>
<dbReference type="AlphaFoldDB" id="A0A183D796"/>
<dbReference type="GO" id="GO:0005739">
    <property type="term" value="C:mitochondrion"/>
    <property type="evidence" value="ECO:0007669"/>
    <property type="project" value="TreeGrafter"/>
</dbReference>
<evidence type="ECO:0000313" key="6">
    <source>
        <dbReference type="Proteomes" id="UP000271098"/>
    </source>
</evidence>
<dbReference type="WBParaSite" id="GPUH_0000459401-mRNA-1">
    <property type="protein sequence ID" value="GPUH_0000459401-mRNA-1"/>
    <property type="gene ID" value="GPUH_0000459401"/>
</dbReference>
<dbReference type="PANTHER" id="PTHR43178">
    <property type="entry name" value="DIHYDROLIPOAMIDE ACETYLTRANSFERASE COMPONENT OF PYRUVATE DEHYDROGENASE COMPLEX"/>
    <property type="match status" value="1"/>
</dbReference>
<dbReference type="Gene3D" id="3.30.559.10">
    <property type="entry name" value="Chloramphenicol acetyltransferase-like domain"/>
    <property type="match status" value="1"/>
</dbReference>
<accession>A0A183D796</accession>
<reference evidence="5 6" key="2">
    <citation type="submission" date="2018-11" db="EMBL/GenBank/DDBJ databases">
        <authorList>
            <consortium name="Pathogen Informatics"/>
        </authorList>
    </citation>
    <scope>NUCLEOTIDE SEQUENCE [LARGE SCALE GENOMIC DNA]</scope>
</reference>
<keyword evidence="6" id="KW-1185">Reference proteome</keyword>
<evidence type="ECO:0000256" key="2">
    <source>
        <dbReference type="ARBA" id="ARBA00022679"/>
    </source>
</evidence>
<keyword evidence="3" id="KW-0012">Acyltransferase</keyword>
<evidence type="ECO:0000313" key="5">
    <source>
        <dbReference type="EMBL" id="VDK46041.1"/>
    </source>
</evidence>
<dbReference type="EMBL" id="UYRT01008840">
    <property type="protein sequence ID" value="VDK46041.1"/>
    <property type="molecule type" value="Genomic_DNA"/>
</dbReference>
<dbReference type="PANTHER" id="PTHR43178:SF5">
    <property type="entry name" value="LIPOAMIDE ACYLTRANSFERASE COMPONENT OF BRANCHED-CHAIN ALPHA-KETO ACID DEHYDROGENASE COMPLEX, MITOCHONDRIAL"/>
    <property type="match status" value="1"/>
</dbReference>
<evidence type="ECO:0000259" key="4">
    <source>
        <dbReference type="Pfam" id="PF00198"/>
    </source>
</evidence>
<dbReference type="Proteomes" id="UP000271098">
    <property type="component" value="Unassembled WGS sequence"/>
</dbReference>
<feature type="domain" description="2-oxoacid dehydrogenase acyltransferase catalytic" evidence="4">
    <location>
        <begin position="3"/>
        <end position="124"/>
    </location>
</feature>
<dbReference type="GO" id="GO:0016407">
    <property type="term" value="F:acetyltransferase activity"/>
    <property type="evidence" value="ECO:0007669"/>
    <property type="project" value="TreeGrafter"/>
</dbReference>
<dbReference type="InterPro" id="IPR001078">
    <property type="entry name" value="2-oxoacid_DH_actylTfrase"/>
</dbReference>
<dbReference type="GO" id="GO:0031405">
    <property type="term" value="F:lipoic acid binding"/>
    <property type="evidence" value="ECO:0007669"/>
    <property type="project" value="TreeGrafter"/>
</dbReference>
<evidence type="ECO:0000313" key="7">
    <source>
        <dbReference type="WBParaSite" id="GPUH_0000459401-mRNA-1"/>
    </source>
</evidence>
<gene>
    <name evidence="5" type="ORF">GPUH_LOCUS4586</name>
</gene>
<dbReference type="Pfam" id="PF00198">
    <property type="entry name" value="2-oxoacid_dh"/>
    <property type="match status" value="1"/>
</dbReference>
<dbReference type="InterPro" id="IPR023213">
    <property type="entry name" value="CAT-like_dom_sf"/>
</dbReference>
<comment type="cofactor">
    <cofactor evidence="1">
        <name>(R)-lipoate</name>
        <dbReference type="ChEBI" id="CHEBI:83088"/>
    </cofactor>
</comment>
<sequence length="185" mass="21041">MIVVDRLMLLREELKKDEAAHGARMTFMPMIIKAVSLALTRFPRLNAVADENFQNIIYKASHNISIAMDTPDGLVVPNIKHCEQRTIWEIAAELNRLQEASGRAQVAPEDLKDGTFTLSNVGMVSRRVLYCQNSYYLHCMRARITREVVRVVANASSNYTLIKLSMTPSFEHYKVYFAFVVALQS</sequence>
<evidence type="ECO:0000256" key="1">
    <source>
        <dbReference type="ARBA" id="ARBA00001938"/>
    </source>
</evidence>
<organism evidence="7">
    <name type="scientific">Gongylonema pulchrum</name>
    <dbReference type="NCBI Taxonomy" id="637853"/>
    <lineage>
        <taxon>Eukaryota</taxon>
        <taxon>Metazoa</taxon>
        <taxon>Ecdysozoa</taxon>
        <taxon>Nematoda</taxon>
        <taxon>Chromadorea</taxon>
        <taxon>Rhabditida</taxon>
        <taxon>Spirurina</taxon>
        <taxon>Spiruromorpha</taxon>
        <taxon>Spiruroidea</taxon>
        <taxon>Gongylonematidae</taxon>
        <taxon>Gongylonema</taxon>
    </lineage>
</organism>
<proteinExistence type="predicted"/>
<name>A0A183D796_9BILA</name>
<keyword evidence="2" id="KW-0808">Transferase</keyword>
<protein>
    <submittedName>
        <fullName evidence="7">2-oxoacid_dh domain-containing protein</fullName>
    </submittedName>
</protein>
<reference evidence="7" key="1">
    <citation type="submission" date="2016-06" db="UniProtKB">
        <authorList>
            <consortium name="WormBaseParasite"/>
        </authorList>
    </citation>
    <scope>IDENTIFICATION</scope>
</reference>